<name>A0A015SXU4_BACFG</name>
<evidence type="ECO:0000313" key="2">
    <source>
        <dbReference type="Proteomes" id="UP000020529"/>
    </source>
</evidence>
<comment type="caution">
    <text evidence="1">The sequence shown here is derived from an EMBL/GenBank/DDBJ whole genome shotgun (WGS) entry which is preliminary data.</text>
</comment>
<protein>
    <submittedName>
        <fullName evidence="1">Uncharacterized protein</fullName>
    </submittedName>
</protein>
<gene>
    <name evidence="1" type="ORF">M124_4139</name>
</gene>
<evidence type="ECO:0000313" key="1">
    <source>
        <dbReference type="EMBL" id="EXY76969.1"/>
    </source>
</evidence>
<dbReference type="PATRIC" id="fig|1339315.3.peg.138"/>
<accession>A0A015SXU4</accession>
<organism evidence="1 2">
    <name type="scientific">Bacteroides fragilis str. 3988T(B)14</name>
    <dbReference type="NCBI Taxonomy" id="1339315"/>
    <lineage>
        <taxon>Bacteria</taxon>
        <taxon>Pseudomonadati</taxon>
        <taxon>Bacteroidota</taxon>
        <taxon>Bacteroidia</taxon>
        <taxon>Bacteroidales</taxon>
        <taxon>Bacteroidaceae</taxon>
        <taxon>Bacteroides</taxon>
    </lineage>
</organism>
<sequence>MIFSASKGGRNNLARLKRKNTLTSGEEDFCTSLAAECRH</sequence>
<proteinExistence type="predicted"/>
<dbReference type="AlphaFoldDB" id="A0A015SXU4"/>
<dbReference type="Proteomes" id="UP000020529">
    <property type="component" value="Unassembled WGS sequence"/>
</dbReference>
<reference evidence="1 2" key="1">
    <citation type="submission" date="2014-02" db="EMBL/GenBank/DDBJ databases">
        <authorList>
            <person name="Sears C."/>
            <person name="Carroll K."/>
            <person name="Sack B.R."/>
            <person name="Qadri F."/>
            <person name="Myers L.L."/>
            <person name="Chung G.-T."/>
            <person name="Escheverria P."/>
            <person name="Fraser C.M."/>
            <person name="Sadzewicz L."/>
            <person name="Shefchek K.A."/>
            <person name="Tallon L."/>
            <person name="Das S.P."/>
            <person name="Daugherty S."/>
            <person name="Mongodin E.F."/>
        </authorList>
    </citation>
    <scope>NUCLEOTIDE SEQUENCE [LARGE SCALE GENOMIC DNA]</scope>
    <source>
        <strain evidence="2">3988T(B)14</strain>
    </source>
</reference>
<dbReference type="EMBL" id="JGCY01000051">
    <property type="protein sequence ID" value="EXY76969.1"/>
    <property type="molecule type" value="Genomic_DNA"/>
</dbReference>